<comment type="caution">
    <text evidence="1">The sequence shown here is derived from an EMBL/GenBank/DDBJ whole genome shotgun (WGS) entry which is preliminary data.</text>
</comment>
<evidence type="ECO:0000313" key="1">
    <source>
        <dbReference type="EMBL" id="TWU27464.1"/>
    </source>
</evidence>
<sequence>MDTTDYPSLPNLARMHSQLAADSRRVNAHIDAQLDVIEHLFYATTAEDWLGVAQASKLLAELTPEEIGAEVINEARLVYEEMNHPASELRAPKHLAQLLTACRAVRSRTRK</sequence>
<protein>
    <submittedName>
        <fullName evidence="1">Uncharacterized protein</fullName>
    </submittedName>
</protein>
<organism evidence="1 2">
    <name type="scientific">Bythopirellula polymerisocia</name>
    <dbReference type="NCBI Taxonomy" id="2528003"/>
    <lineage>
        <taxon>Bacteria</taxon>
        <taxon>Pseudomonadati</taxon>
        <taxon>Planctomycetota</taxon>
        <taxon>Planctomycetia</taxon>
        <taxon>Pirellulales</taxon>
        <taxon>Lacipirellulaceae</taxon>
        <taxon>Bythopirellula</taxon>
    </lineage>
</organism>
<evidence type="ECO:0000313" key="2">
    <source>
        <dbReference type="Proteomes" id="UP000318437"/>
    </source>
</evidence>
<proteinExistence type="predicted"/>
<dbReference type="Proteomes" id="UP000318437">
    <property type="component" value="Unassembled WGS sequence"/>
</dbReference>
<gene>
    <name evidence="1" type="ORF">Pla144_22370</name>
</gene>
<keyword evidence="2" id="KW-1185">Reference proteome</keyword>
<name>A0A5C6CUY0_9BACT</name>
<reference evidence="1 2" key="1">
    <citation type="submission" date="2019-02" db="EMBL/GenBank/DDBJ databases">
        <title>Deep-cultivation of Planctomycetes and their phenomic and genomic characterization uncovers novel biology.</title>
        <authorList>
            <person name="Wiegand S."/>
            <person name="Jogler M."/>
            <person name="Boedeker C."/>
            <person name="Pinto D."/>
            <person name="Vollmers J."/>
            <person name="Rivas-Marin E."/>
            <person name="Kohn T."/>
            <person name="Peeters S.H."/>
            <person name="Heuer A."/>
            <person name="Rast P."/>
            <person name="Oberbeckmann S."/>
            <person name="Bunk B."/>
            <person name="Jeske O."/>
            <person name="Meyerdierks A."/>
            <person name="Storesund J.E."/>
            <person name="Kallscheuer N."/>
            <person name="Luecker S."/>
            <person name="Lage O.M."/>
            <person name="Pohl T."/>
            <person name="Merkel B.J."/>
            <person name="Hornburger P."/>
            <person name="Mueller R.-W."/>
            <person name="Bruemmer F."/>
            <person name="Labrenz M."/>
            <person name="Spormann A.M."/>
            <person name="Op Den Camp H."/>
            <person name="Overmann J."/>
            <person name="Amann R."/>
            <person name="Jetten M.S.M."/>
            <person name="Mascher T."/>
            <person name="Medema M.H."/>
            <person name="Devos D.P."/>
            <person name="Kaster A.-K."/>
            <person name="Ovreas L."/>
            <person name="Rohde M."/>
            <person name="Galperin M.Y."/>
            <person name="Jogler C."/>
        </authorList>
    </citation>
    <scope>NUCLEOTIDE SEQUENCE [LARGE SCALE GENOMIC DNA]</scope>
    <source>
        <strain evidence="1 2">Pla144</strain>
    </source>
</reference>
<accession>A0A5C6CUY0</accession>
<dbReference type="AlphaFoldDB" id="A0A5C6CUY0"/>
<dbReference type="EMBL" id="SJPS01000003">
    <property type="protein sequence ID" value="TWU27464.1"/>
    <property type="molecule type" value="Genomic_DNA"/>
</dbReference>